<feature type="compositionally biased region" description="Polar residues" evidence="6">
    <location>
        <begin position="925"/>
        <end position="934"/>
    </location>
</feature>
<feature type="compositionally biased region" description="Polar residues" evidence="6">
    <location>
        <begin position="65"/>
        <end position="76"/>
    </location>
</feature>
<evidence type="ECO:0000313" key="9">
    <source>
        <dbReference type="Proteomes" id="UP001195483"/>
    </source>
</evidence>
<reference evidence="8" key="2">
    <citation type="journal article" date="2021" name="Genome Biol. Evol.">
        <title>Developing a high-quality reference genome for a parasitic bivalve with doubly uniparental inheritance (Bivalvia: Unionida).</title>
        <authorList>
            <person name="Smith C.H."/>
        </authorList>
    </citation>
    <scope>NUCLEOTIDE SEQUENCE</scope>
    <source>
        <strain evidence="8">CHS0354</strain>
        <tissue evidence="8">Mantle</tissue>
    </source>
</reference>
<accession>A0AAE0T0R8</accession>
<feature type="compositionally biased region" description="Basic and acidic residues" evidence="6">
    <location>
        <begin position="78"/>
        <end position="87"/>
    </location>
</feature>
<feature type="domain" description="C2H2-type" evidence="7">
    <location>
        <begin position="445"/>
        <end position="468"/>
    </location>
</feature>
<feature type="domain" description="C2H2-type" evidence="7">
    <location>
        <begin position="611"/>
        <end position="638"/>
    </location>
</feature>
<evidence type="ECO:0000256" key="1">
    <source>
        <dbReference type="ARBA" id="ARBA00022723"/>
    </source>
</evidence>
<evidence type="ECO:0000256" key="5">
    <source>
        <dbReference type="PROSITE-ProRule" id="PRU00042"/>
    </source>
</evidence>
<feature type="domain" description="C2H2-type" evidence="7">
    <location>
        <begin position="2026"/>
        <end position="2048"/>
    </location>
</feature>
<feature type="region of interest" description="Disordered" evidence="6">
    <location>
        <begin position="692"/>
        <end position="750"/>
    </location>
</feature>
<feature type="domain" description="C2H2-type" evidence="7">
    <location>
        <begin position="135"/>
        <end position="163"/>
    </location>
</feature>
<organism evidence="8 9">
    <name type="scientific">Potamilus streckersoni</name>
    <dbReference type="NCBI Taxonomy" id="2493646"/>
    <lineage>
        <taxon>Eukaryota</taxon>
        <taxon>Metazoa</taxon>
        <taxon>Spiralia</taxon>
        <taxon>Lophotrochozoa</taxon>
        <taxon>Mollusca</taxon>
        <taxon>Bivalvia</taxon>
        <taxon>Autobranchia</taxon>
        <taxon>Heteroconchia</taxon>
        <taxon>Palaeoheterodonta</taxon>
        <taxon>Unionida</taxon>
        <taxon>Unionoidea</taxon>
        <taxon>Unionidae</taxon>
        <taxon>Ambleminae</taxon>
        <taxon>Lampsilini</taxon>
        <taxon>Potamilus</taxon>
    </lineage>
</organism>
<dbReference type="EMBL" id="JAEAOA010002230">
    <property type="protein sequence ID" value="KAK3601672.1"/>
    <property type="molecule type" value="Genomic_DNA"/>
</dbReference>
<dbReference type="InterPro" id="IPR050688">
    <property type="entry name" value="Zinc_finger/UBP_domain"/>
</dbReference>
<feature type="compositionally biased region" description="Polar residues" evidence="6">
    <location>
        <begin position="716"/>
        <end position="738"/>
    </location>
</feature>
<keyword evidence="4" id="KW-0862">Zinc</keyword>
<feature type="region of interest" description="Disordered" evidence="6">
    <location>
        <begin position="1930"/>
        <end position="2019"/>
    </location>
</feature>
<gene>
    <name evidence="8" type="ORF">CHS0354_038239</name>
</gene>
<dbReference type="PANTHER" id="PTHR24403">
    <property type="entry name" value="ZINC FINGER PROTEIN"/>
    <property type="match status" value="1"/>
</dbReference>
<proteinExistence type="predicted"/>
<dbReference type="PROSITE" id="PS00028">
    <property type="entry name" value="ZINC_FINGER_C2H2_1"/>
    <property type="match status" value="8"/>
</dbReference>
<feature type="region of interest" description="Disordered" evidence="6">
    <location>
        <begin position="381"/>
        <end position="426"/>
    </location>
</feature>
<dbReference type="Gene3D" id="3.30.160.60">
    <property type="entry name" value="Classic Zinc Finger"/>
    <property type="match status" value="14"/>
</dbReference>
<feature type="region of interest" description="Disordered" evidence="6">
    <location>
        <begin position="53"/>
        <end position="130"/>
    </location>
</feature>
<feature type="compositionally biased region" description="Low complexity" evidence="6">
    <location>
        <begin position="739"/>
        <end position="750"/>
    </location>
</feature>
<keyword evidence="3 5" id="KW-0863">Zinc-finger</keyword>
<evidence type="ECO:0000256" key="4">
    <source>
        <dbReference type="ARBA" id="ARBA00022833"/>
    </source>
</evidence>
<feature type="domain" description="C2H2-type" evidence="7">
    <location>
        <begin position="1720"/>
        <end position="1747"/>
    </location>
</feature>
<feature type="compositionally biased region" description="Basic and acidic residues" evidence="6">
    <location>
        <begin position="911"/>
        <end position="921"/>
    </location>
</feature>
<feature type="compositionally biased region" description="Basic and acidic residues" evidence="6">
    <location>
        <begin position="1978"/>
        <end position="2000"/>
    </location>
</feature>
<evidence type="ECO:0000256" key="6">
    <source>
        <dbReference type="SAM" id="MobiDB-lite"/>
    </source>
</evidence>
<feature type="domain" description="C2H2-type" evidence="7">
    <location>
        <begin position="302"/>
        <end position="329"/>
    </location>
</feature>
<feature type="compositionally biased region" description="Polar residues" evidence="6">
    <location>
        <begin position="2005"/>
        <end position="2019"/>
    </location>
</feature>
<dbReference type="SMART" id="SM00355">
    <property type="entry name" value="ZnF_C2H2"/>
    <property type="match status" value="32"/>
</dbReference>
<evidence type="ECO:0000256" key="2">
    <source>
        <dbReference type="ARBA" id="ARBA00022737"/>
    </source>
</evidence>
<dbReference type="Proteomes" id="UP001195483">
    <property type="component" value="Unassembled WGS sequence"/>
</dbReference>
<feature type="domain" description="C2H2-type" evidence="7">
    <location>
        <begin position="943"/>
        <end position="971"/>
    </location>
</feature>
<feature type="domain" description="C2H2-type" evidence="7">
    <location>
        <begin position="563"/>
        <end position="591"/>
    </location>
</feature>
<keyword evidence="9" id="KW-1185">Reference proteome</keyword>
<protein>
    <recommendedName>
        <fullName evidence="7">C2H2-type domain-containing protein</fullName>
    </recommendedName>
</protein>
<feature type="domain" description="C2H2-type" evidence="7">
    <location>
        <begin position="1505"/>
        <end position="1527"/>
    </location>
</feature>
<dbReference type="PANTHER" id="PTHR24403:SF67">
    <property type="entry name" value="FI01116P-RELATED"/>
    <property type="match status" value="1"/>
</dbReference>
<keyword evidence="1" id="KW-0479">Metal-binding</keyword>
<dbReference type="SUPFAM" id="SSF57667">
    <property type="entry name" value="beta-beta-alpha zinc fingers"/>
    <property type="match status" value="9"/>
</dbReference>
<comment type="caution">
    <text evidence="8">The sequence shown here is derived from an EMBL/GenBank/DDBJ whole genome shotgun (WGS) entry which is preliminary data.</text>
</comment>
<dbReference type="InterPro" id="IPR036236">
    <property type="entry name" value="Znf_C2H2_sf"/>
</dbReference>
<feature type="compositionally biased region" description="Basic and acidic residues" evidence="6">
    <location>
        <begin position="700"/>
        <end position="710"/>
    </location>
</feature>
<dbReference type="GO" id="GO:0045944">
    <property type="term" value="P:positive regulation of transcription by RNA polymerase II"/>
    <property type="evidence" value="ECO:0007669"/>
    <property type="project" value="TreeGrafter"/>
</dbReference>
<dbReference type="GO" id="GO:0008270">
    <property type="term" value="F:zinc ion binding"/>
    <property type="evidence" value="ECO:0007669"/>
    <property type="project" value="UniProtKB-KW"/>
</dbReference>
<feature type="domain" description="C2H2-type" evidence="7">
    <location>
        <begin position="1862"/>
        <end position="1889"/>
    </location>
</feature>
<reference evidence="8" key="1">
    <citation type="journal article" date="2021" name="Genome Biol. Evol.">
        <title>A High-Quality Reference Genome for a Parasitic Bivalve with Doubly Uniparental Inheritance (Bivalvia: Unionida).</title>
        <authorList>
            <person name="Smith C.H."/>
        </authorList>
    </citation>
    <scope>NUCLEOTIDE SEQUENCE</scope>
    <source>
        <strain evidence="8">CHS0354</strain>
    </source>
</reference>
<name>A0AAE0T0R8_9BIVA</name>
<feature type="compositionally biased region" description="Basic and acidic residues" evidence="6">
    <location>
        <begin position="1930"/>
        <end position="1969"/>
    </location>
</feature>
<dbReference type="PROSITE" id="PS50157">
    <property type="entry name" value="ZINC_FINGER_C2H2_2"/>
    <property type="match status" value="14"/>
</dbReference>
<keyword evidence="2" id="KW-0677">Repeat</keyword>
<feature type="domain" description="C2H2-type" evidence="7">
    <location>
        <begin position="858"/>
        <end position="886"/>
    </location>
</feature>
<feature type="domain" description="C2H2-type" evidence="7">
    <location>
        <begin position="758"/>
        <end position="785"/>
    </location>
</feature>
<feature type="compositionally biased region" description="Basic and acidic residues" evidence="6">
    <location>
        <begin position="2068"/>
        <end position="2083"/>
    </location>
</feature>
<evidence type="ECO:0000256" key="3">
    <source>
        <dbReference type="ARBA" id="ARBA00022771"/>
    </source>
</evidence>
<evidence type="ECO:0000259" key="7">
    <source>
        <dbReference type="PROSITE" id="PS50157"/>
    </source>
</evidence>
<sequence>MVKKKSVLPLNTCDLCSFATRNAYIFKRHRVRCKREKEQGIIGKLHIQKTECAASVGPDTGEDSYLQSDPNTTNEESIQDRTIHEMSVDEEASNSFESGPSSAKEISEEIVKQDQPNTATPATGGKARGPVRRNYQCERCEYTTNKSREFLYHQVEVHSANYSIHSCQYCEYCSRYKHKLLRHMKLAHGVAEGFDKVETELHSTKSSPKKVKNIFKRKKMISKSVPGKKLTIKFVRQSPKKSGNSSAASKTYKSNSFAALVIEETGEDGKNTFRCKECSFFSDEKQKVIRHGLSWHVDTKTFTCSSCNFTTMNRAEFTTHRLTHRSEHHYKCKECNYSTNFKPNFDRHMNNHVNNYPFKCKYCTYSATIEGPIKRHMAIGHDFPPEETTANIDDGNEKESSEQGTEMEQGSEISEDSMMDFTDDLDGSPAKKHLQKLIRQPNGQMLCLICGLKYKRSSDLNRHMKRKHYIKLRHYLDKVASGEIAPTMGNAEIDLEEEGKNFENSEEDSMETEDAPLDLSINSTKIQKASVKGKVKCAHCNYIAKWPSDYRRHLHAHSLEKRYKCPDCPKKYKYIGDLNVHVRREHKKEPKNIKILKVSTIPVKKSSPAIFKCPGCPYTSCWKSEVDRHSRTHTEEKPYHCKHCDYQTYWKGDIRRHMYKHHPEVMSNGQALDDVIIVQLDRIPNINEQYSEMYSESEQDDTKSTDESVDMKSAVTDVNSLSSERNSIEMSQSMTPVKQPSSSVEQSISPSKDPNTWYKCEYCDFQANAPSKMNAHIATHVNLKPYMCPVCGRRANWKWDISKHIKKDHPNTTAQVLTLSKQEAQATIKEYMETNPVVRRDHHLNVTLEKPLRGCELFKCSACDFSSEKRISVSRHIRYMHSNETANIIILKDRSRSRSLEPAPEAQNYDSLDKGPVKEEPLPQPTNISIVSTEKSGESEKPYMCAECGKRSVGKGDIKKHYHYRHPAQEIRIIYLGDRSQNPVASSESRVTVSPSMAAALPALSTPPAPPSVEIQDGKEQIVSTFADAKTPNDDSMSKLKNPRKVGYIRPFQCSVCGHRSNWKWDMNKHIRDKHRRSKGYVIVLSEDEARATVRDYMAKAFSKSAKEESKKDATNTADKKESYVNSKGVFKQFKCSVCPYRSNYRSDLGRHIVRKHGMNRGRIIVLDRKTAQETLADYHYDRFKHRNPSDASKLQTFEQLNNSPTANFAEQKVSSMKKLWKCSICSFINEDKFTVLNHLSTHNLKAYRCTACSFTSELKNHVHRHINHKHNFDHSLCKLSIKIVREGPGATQETELEQSSNLEVTYYCALCEFHSSWRSCVCRHLRTKHDTKNYTLIRKTKYRSDDSNAPKDNGKDNVFTSPLSVWKESSDVTPQSQSLKLLDKRRHHCKICPYRTAKSKMLKFHMSCHKPQQGVKQSKCKYCPYYVCAVRLMKQHIRLHLQEMKVKNQSVSADFEMLSENTSPTKRKEFNKRHQCEKCPYTTNSKNDYLYHKQFHRPKPTADFKCDYCDYWVTHKRLLRQHLKVHGICTLNDSLSEGSVYSSPAKSDLSETSSLTSDTVQIAEIKQRIIASKITSSISQSPVVSPMKLASRCSIGNKPGFVLKDGVYRRIHKCRYCPYMNIRSRNLRLHELMHKPRHSQNPLMRCPHCSYSVGSKGLLAHHLKVHQSNYTIEGLGGGMGGHTEPDVEEDQDEKASDIVEIPYENKVDTLLEIARFKKYSCEKCPYASAKRAHFERHVELHGSRQRCTCDFCDYSVPSQNLLVQHQKLHFMPNQNLLAAQSIMNLQYLPEVPADVALSSMLPMDDSTEPVSVTHDHFDLYENTENENEPKKLYRCDRCPYANVRRDHLLAHLKCHMIKSDIACPYCDYSVAKLHVLIQHIRVHFSPLPELSDWLAQNGQTDRVKQSKETDIREAIEIAQLIQNEKKANEKVDKNKDLPNDISSVKDECSKAKEENGDKEKTQNGHGLEKTSSLTKISESDHQDGRVGDKDVRNEDERAEPVISIANNETGTNSNSRDTQSTVDAYICQYCDREFQASEQLVHHEMQHLIGNNFELGQNESQSAVEDDSVKVGENRNHSKMEIDQSAALKEPQPGPSNVQYTVSAEEGEGKSTPNTNEMAKLEEDNYVPMETD</sequence>
<reference evidence="8" key="3">
    <citation type="submission" date="2023-05" db="EMBL/GenBank/DDBJ databases">
        <authorList>
            <person name="Smith C.H."/>
        </authorList>
    </citation>
    <scope>NUCLEOTIDE SEQUENCE</scope>
    <source>
        <strain evidence="8">CHS0354</strain>
        <tissue evidence="8">Mantle</tissue>
    </source>
</reference>
<feature type="region of interest" description="Disordered" evidence="6">
    <location>
        <begin position="2060"/>
        <end position="2133"/>
    </location>
</feature>
<feature type="domain" description="C2H2-type" evidence="7">
    <location>
        <begin position="1052"/>
        <end position="1080"/>
    </location>
</feature>
<dbReference type="InterPro" id="IPR013087">
    <property type="entry name" value="Znf_C2H2_type"/>
</dbReference>
<evidence type="ECO:0000313" key="8">
    <source>
        <dbReference type="EMBL" id="KAK3601672.1"/>
    </source>
</evidence>
<dbReference type="GO" id="GO:0005634">
    <property type="term" value="C:nucleus"/>
    <property type="evidence" value="ECO:0007669"/>
    <property type="project" value="TreeGrafter"/>
</dbReference>
<feature type="region of interest" description="Disordered" evidence="6">
    <location>
        <begin position="897"/>
        <end position="936"/>
    </location>
</feature>
<feature type="domain" description="C2H2-type" evidence="7">
    <location>
        <begin position="330"/>
        <end position="357"/>
    </location>
</feature>
<feature type="compositionally biased region" description="Acidic residues" evidence="6">
    <location>
        <begin position="413"/>
        <end position="426"/>
    </location>
</feature>
<feature type="compositionally biased region" description="Polar residues" evidence="6">
    <location>
        <begin position="402"/>
        <end position="412"/>
    </location>
</feature>